<reference evidence="8" key="2">
    <citation type="submission" date="2022-06" db="UniProtKB">
        <authorList>
            <consortium name="EnsemblMetazoa"/>
        </authorList>
    </citation>
    <scope>IDENTIFICATION</scope>
    <source>
        <strain evidence="8">PS312</strain>
    </source>
</reference>
<dbReference type="InterPro" id="IPR001878">
    <property type="entry name" value="Znf_CCHC"/>
</dbReference>
<dbReference type="SMART" id="SM00343">
    <property type="entry name" value="ZnF_C2HC"/>
    <property type="match status" value="2"/>
</dbReference>
<dbReference type="GO" id="GO:0050265">
    <property type="term" value="F:RNA uridylyltransferase activity"/>
    <property type="evidence" value="ECO:0000318"/>
    <property type="project" value="GO_Central"/>
</dbReference>
<keyword evidence="7" id="KW-1133">Transmembrane helix</keyword>
<keyword evidence="4" id="KW-0479">Metal-binding</keyword>
<dbReference type="PROSITE" id="PS50158">
    <property type="entry name" value="ZF_CCHC"/>
    <property type="match status" value="1"/>
</dbReference>
<dbReference type="InterPro" id="IPR036875">
    <property type="entry name" value="Znf_CCHC_sf"/>
</dbReference>
<accession>A0A2A6CHS8</accession>
<dbReference type="PANTHER" id="PTHR12271:SF66">
    <property type="entry name" value="TERMINAL URIDYLYLTRANSFERASE TAILOR"/>
    <property type="match status" value="1"/>
</dbReference>
<evidence type="ECO:0000256" key="3">
    <source>
        <dbReference type="ARBA" id="ARBA00022679"/>
    </source>
</evidence>
<dbReference type="PANTHER" id="PTHR12271">
    <property type="entry name" value="POLY A POLYMERASE CID PAP -RELATED"/>
    <property type="match status" value="1"/>
</dbReference>
<feature type="compositionally biased region" description="Basic residues" evidence="6">
    <location>
        <begin position="877"/>
        <end position="888"/>
    </location>
</feature>
<gene>
    <name evidence="8" type="primary">WBGene00276320</name>
</gene>
<evidence type="ECO:0000256" key="6">
    <source>
        <dbReference type="SAM" id="MobiDB-lite"/>
    </source>
</evidence>
<dbReference type="GO" id="GO:0003676">
    <property type="term" value="F:nucleic acid binding"/>
    <property type="evidence" value="ECO:0007669"/>
    <property type="project" value="InterPro"/>
</dbReference>
<feature type="region of interest" description="Disordered" evidence="6">
    <location>
        <begin position="1533"/>
        <end position="1554"/>
    </location>
</feature>
<feature type="transmembrane region" description="Helical" evidence="7">
    <location>
        <begin position="99"/>
        <end position="119"/>
    </location>
</feature>
<dbReference type="SUPFAM" id="SSF81631">
    <property type="entry name" value="PAP/OAS1 substrate-binding domain"/>
    <property type="match status" value="2"/>
</dbReference>
<keyword evidence="3" id="KW-0808">Transferase</keyword>
<accession>A0A8R1UQI8</accession>
<evidence type="ECO:0000256" key="2">
    <source>
        <dbReference type="ARBA" id="ARBA00001946"/>
    </source>
</evidence>
<dbReference type="GO" id="GO:1990817">
    <property type="term" value="F:poly(A) RNA polymerase activity"/>
    <property type="evidence" value="ECO:0007669"/>
    <property type="project" value="UniProtKB-ARBA"/>
</dbReference>
<evidence type="ECO:0000313" key="9">
    <source>
        <dbReference type="Proteomes" id="UP000005239"/>
    </source>
</evidence>
<dbReference type="Pfam" id="PF03828">
    <property type="entry name" value="PAP_assoc"/>
    <property type="match status" value="1"/>
</dbReference>
<dbReference type="Gene3D" id="3.30.460.10">
    <property type="entry name" value="Beta Polymerase, domain 2"/>
    <property type="match status" value="2"/>
</dbReference>
<evidence type="ECO:0000256" key="7">
    <source>
        <dbReference type="SAM" id="Phobius"/>
    </source>
</evidence>
<dbReference type="CDD" id="cd05402">
    <property type="entry name" value="NT_PAP_TUTase"/>
    <property type="match status" value="1"/>
</dbReference>
<organism evidence="8 9">
    <name type="scientific">Pristionchus pacificus</name>
    <name type="common">Parasitic nematode worm</name>
    <dbReference type="NCBI Taxonomy" id="54126"/>
    <lineage>
        <taxon>Eukaryota</taxon>
        <taxon>Metazoa</taxon>
        <taxon>Ecdysozoa</taxon>
        <taxon>Nematoda</taxon>
        <taxon>Chromadorea</taxon>
        <taxon>Rhabditida</taxon>
        <taxon>Rhabditina</taxon>
        <taxon>Diplogasteromorpha</taxon>
        <taxon>Diplogasteroidea</taxon>
        <taxon>Neodiplogasteridae</taxon>
        <taxon>Pristionchus</taxon>
    </lineage>
</organism>
<keyword evidence="9" id="KW-1185">Reference proteome</keyword>
<dbReference type="PROSITE" id="PS00028">
    <property type="entry name" value="ZINC_FINGER_C2H2_1"/>
    <property type="match status" value="1"/>
</dbReference>
<dbReference type="InterPro" id="IPR013087">
    <property type="entry name" value="Znf_C2H2_type"/>
</dbReference>
<feature type="region of interest" description="Disordered" evidence="6">
    <location>
        <begin position="756"/>
        <end position="790"/>
    </location>
</feature>
<dbReference type="InterPro" id="IPR054708">
    <property type="entry name" value="MTPAP-like_central"/>
</dbReference>
<feature type="transmembrane region" description="Helical" evidence="7">
    <location>
        <begin position="25"/>
        <end position="46"/>
    </location>
</feature>
<feature type="region of interest" description="Disordered" evidence="6">
    <location>
        <begin position="858"/>
        <end position="914"/>
    </location>
</feature>
<keyword evidence="7" id="KW-0812">Transmembrane</keyword>
<dbReference type="InterPro" id="IPR043519">
    <property type="entry name" value="NT_sf"/>
</dbReference>
<protein>
    <submittedName>
        <fullName evidence="8">CCHC-type domain-containing protein</fullName>
    </submittedName>
</protein>
<dbReference type="SUPFAM" id="SSF81301">
    <property type="entry name" value="Nucleotidyltransferase"/>
    <property type="match status" value="2"/>
</dbReference>
<dbReference type="Pfam" id="PF00098">
    <property type="entry name" value="zf-CCHC"/>
    <property type="match status" value="1"/>
</dbReference>
<evidence type="ECO:0000256" key="4">
    <source>
        <dbReference type="ARBA" id="ARBA00022723"/>
    </source>
</evidence>
<dbReference type="SUPFAM" id="SSF57756">
    <property type="entry name" value="Retrovirus zinc finger-like domains"/>
    <property type="match status" value="1"/>
</dbReference>
<dbReference type="GO" id="GO:0019899">
    <property type="term" value="F:enzyme binding"/>
    <property type="evidence" value="ECO:0007669"/>
    <property type="project" value="UniProtKB-ARBA"/>
</dbReference>
<dbReference type="GO" id="GO:0031123">
    <property type="term" value="P:RNA 3'-end processing"/>
    <property type="evidence" value="ECO:0000318"/>
    <property type="project" value="GO_Central"/>
</dbReference>
<name>A0A2A6CHS8_PRIPA</name>
<sequence length="1577" mass="179696">MCRGIRVDDEFSILCGRIWIRNRNLVQLFASFQLIVVLISFAQHAFSIAHFGKIFHCSFNETSHTDANFLKHDVIIFDFGLFHELIQVQECIANYLDGGYMRCLWCIGQAIALICALIVTRCIRNPHPLMLWPLLIMQNAYCFGLVILTIATADKVHLRTVRCQYLVETASFAEEAVGKHIHLEENLRYFTVVKIPVALEMEGESCKTMYEESGSGSSFGIDSQHMLPQYGAPPKSVFGTTPYGAQQPSFSRFAFESAPSVQGPTSAFAPEIQKQHRVQQQYYHMREQQMRNEPKFCVEPLPKISPTLKKIICFTANKKLAALVETDDDEQIGIARSDLEEDLRNYDGRSNVPISQCSMPFLKKRKIEYLVVPHPQFPWAPYYCTLCDFHISDIFAADAHLSTHMKEEKASAVSLIFRLEERRTLPERLPPLTNAQLNAIEKVLVDAAVTECPPDREIKLRATASDAMDSLKKLCNNTTLNNETQRIHLSLYGSLVSGILTRTSDINISLRVEGENTKYFVDGLFTTMEQASEWSEVKVSESPTGHARLQAIFSEEKITVDWRNDEGVKMSQLLYLYNRLHEGVLPLRQIVRQWGQKCDLTTPEKLSSQHAVPPVLLDVMLIHSLQQSKRIPCIHEMKSMPDCSIRWNLAELFLEFLLYFSKGDVKQFLIQITSTEKTLKTDTKFNKKHLNIFDPIKDRPIASLHKAFQCYFLNCFLTTYIHFRIPRIRYGNVIGTKAIVNVDLYQTAIQSPLKKKSIKGEKKDEEEQNEKPVSLNQLPVATDNKEPDEIDSSELYTSPIVIHGKTLEEMLPEHFEIDDDNVYSRRSMMCMKESRENRLIKEIWMKLSNEGLNTLYRAPDSDEEAVPTPSTTPSCPAKKRKTKRKKDNQRKIDGDKERMPKKDERENVKQEATSLQIAPQSLSIGECTAFAMCSTTDYDATGSNEASTSTSLRSIPAPIAVPKLARRALKLIKVDSAESSELSCDQSPTEEDIALEKIGHLTLELPELTAQPTKKSSGEYDESPVISVNDVTESNMLNDNGGFQNNDNDEIVLPEVLNSYGLQPTFEELYIDLKEFDLNEVTTSLAKLSENDYDYSFDSVLLTAGFKCDQHCSACDSPKHLVTECPQLKVPPILNISRTHWKKHYSGELDRIICMLFENEKISNARHKELHFVKTRLQDAIRKKLKNDFRLDAFGSSENGFGSNKSDYDVFFRYGNDNYERSSEMQIQTIINIEQALRAARFSRVMSITTAKVPIVKFAIRVESGEIEGDISYYNELALHNTQLLKRYCSWTKDETLSKLGMFIKKWAKNCEIGDASKGSLSSYAYIILLIHFLQRLPDPLLPVLQEMGEKRTIQVDGWDVYFCDDEPMPSWSQCTLSVSELFLQFLEYFAKFDWQNQVVQIRQTNKLTKIEKGWKKLMCIEDPFDLDHNLGSGISPRMFAFIMKSFVTSREVFFTLKEREGFVRSNMAAPEKALHDIVIADSHIARYGHSLFARCRASIGGAPRDRQCFKCGRIGHFSDACPVANSGFARRGGGRGGGAIGRDDRGGVKREDNRYRDARKERLMAHRESYRVANEK</sequence>
<dbReference type="Pfam" id="PF22600">
    <property type="entry name" value="MTPAP-like_central"/>
    <property type="match status" value="1"/>
</dbReference>
<feature type="compositionally biased region" description="Basic and acidic residues" evidence="6">
    <location>
        <begin position="1542"/>
        <end position="1554"/>
    </location>
</feature>
<keyword evidence="5" id="KW-0460">Magnesium</keyword>
<comment type="cofactor">
    <cofactor evidence="2">
        <name>Mg(2+)</name>
        <dbReference type="ChEBI" id="CHEBI:18420"/>
    </cofactor>
</comment>
<evidence type="ECO:0000256" key="5">
    <source>
        <dbReference type="ARBA" id="ARBA00022842"/>
    </source>
</evidence>
<dbReference type="InterPro" id="IPR002058">
    <property type="entry name" value="PAP_assoc"/>
</dbReference>
<dbReference type="Proteomes" id="UP000005239">
    <property type="component" value="Unassembled WGS sequence"/>
</dbReference>
<reference evidence="9" key="1">
    <citation type="journal article" date="2008" name="Nat. Genet.">
        <title>The Pristionchus pacificus genome provides a unique perspective on nematode lifestyle and parasitism.</title>
        <authorList>
            <person name="Dieterich C."/>
            <person name="Clifton S.W."/>
            <person name="Schuster L.N."/>
            <person name="Chinwalla A."/>
            <person name="Delehaunty K."/>
            <person name="Dinkelacker I."/>
            <person name="Fulton L."/>
            <person name="Fulton R."/>
            <person name="Godfrey J."/>
            <person name="Minx P."/>
            <person name="Mitreva M."/>
            <person name="Roeseler W."/>
            <person name="Tian H."/>
            <person name="Witte H."/>
            <person name="Yang S.P."/>
            <person name="Wilson R.K."/>
            <person name="Sommer R.J."/>
        </authorList>
    </citation>
    <scope>NUCLEOTIDE SEQUENCE [LARGE SCALE GENOMIC DNA]</scope>
    <source>
        <strain evidence="9">PS312</strain>
    </source>
</reference>
<evidence type="ECO:0000313" key="8">
    <source>
        <dbReference type="EnsemblMetazoa" id="PPA37951.1"/>
    </source>
</evidence>
<evidence type="ECO:0000256" key="1">
    <source>
        <dbReference type="ARBA" id="ARBA00001936"/>
    </source>
</evidence>
<keyword evidence="7" id="KW-0472">Membrane</keyword>
<dbReference type="Gene3D" id="4.10.60.10">
    <property type="entry name" value="Zinc finger, CCHC-type"/>
    <property type="match status" value="1"/>
</dbReference>
<dbReference type="EnsemblMetazoa" id="PPA37951.1">
    <property type="protein sequence ID" value="PPA37951.1"/>
    <property type="gene ID" value="WBGene00276320"/>
</dbReference>
<feature type="compositionally biased region" description="Basic and acidic residues" evidence="6">
    <location>
        <begin position="889"/>
        <end position="909"/>
    </location>
</feature>
<dbReference type="GO" id="GO:0008270">
    <property type="term" value="F:zinc ion binding"/>
    <property type="evidence" value="ECO:0007669"/>
    <property type="project" value="InterPro"/>
</dbReference>
<comment type="cofactor">
    <cofactor evidence="1">
        <name>Mn(2+)</name>
        <dbReference type="ChEBI" id="CHEBI:29035"/>
    </cofactor>
</comment>
<feature type="transmembrane region" description="Helical" evidence="7">
    <location>
        <begin position="131"/>
        <end position="153"/>
    </location>
</feature>
<dbReference type="Gene3D" id="1.10.1410.10">
    <property type="match status" value="2"/>
</dbReference>
<proteinExistence type="predicted"/>